<feature type="modified residue" description="Phosphohistidine; by HPr" evidence="1">
    <location>
        <position position="43"/>
    </location>
</feature>
<dbReference type="EMBL" id="FQXU01000008">
    <property type="protein sequence ID" value="SHI21315.1"/>
    <property type="molecule type" value="Genomic_DNA"/>
</dbReference>
<dbReference type="SUPFAM" id="SSF141530">
    <property type="entry name" value="PTSIIA/GutA-like"/>
    <property type="match status" value="1"/>
</dbReference>
<dbReference type="AlphaFoldDB" id="A0A1M5ZAR5"/>
<dbReference type="Pfam" id="PF03829">
    <property type="entry name" value="PTSIIA_gutA"/>
    <property type="match status" value="1"/>
</dbReference>
<organism evidence="2 3">
    <name type="scientific">Clostridium intestinale DSM 6191</name>
    <dbReference type="NCBI Taxonomy" id="1121320"/>
    <lineage>
        <taxon>Bacteria</taxon>
        <taxon>Bacillati</taxon>
        <taxon>Bacillota</taxon>
        <taxon>Clostridia</taxon>
        <taxon>Eubacteriales</taxon>
        <taxon>Clostridiaceae</taxon>
        <taxon>Clostridium</taxon>
    </lineage>
</organism>
<evidence type="ECO:0000256" key="1">
    <source>
        <dbReference type="PROSITE-ProRule" id="PRU00420"/>
    </source>
</evidence>
<reference evidence="2 3" key="1">
    <citation type="submission" date="2016-11" db="EMBL/GenBank/DDBJ databases">
        <authorList>
            <person name="Jaros S."/>
            <person name="Januszkiewicz K."/>
            <person name="Wedrychowicz H."/>
        </authorList>
    </citation>
    <scope>NUCLEOTIDE SEQUENCE [LARGE SCALE GENOMIC DNA]</scope>
    <source>
        <strain evidence="2 3">DSM 6191</strain>
    </source>
</reference>
<evidence type="ECO:0000313" key="2">
    <source>
        <dbReference type="EMBL" id="SHI21315.1"/>
    </source>
</evidence>
<dbReference type="PANTHER" id="PTHR40398">
    <property type="entry name" value="PTS SYSTEM GLUCITOL/SORBITOL-SPECIFIC EIIA COMPONENT"/>
    <property type="match status" value="1"/>
</dbReference>
<dbReference type="Gene3D" id="2.40.33.40">
    <property type="entry name" value="Phosphotransferase system, glucitol/sorbitol-specific IIA component"/>
    <property type="match status" value="1"/>
</dbReference>
<name>A0A1M5ZAR5_9CLOT</name>
<dbReference type="InterPro" id="IPR004716">
    <property type="entry name" value="PTS_IIA_glucitol/sorbitol-sp"/>
</dbReference>
<dbReference type="GO" id="GO:0009401">
    <property type="term" value="P:phosphoenolpyruvate-dependent sugar phosphotransferase system"/>
    <property type="evidence" value="ECO:0007669"/>
    <property type="project" value="InterPro"/>
</dbReference>
<protein>
    <submittedName>
        <fullName evidence="2">PTS system, glucitol/sorbitol-specific IIA component</fullName>
    </submittedName>
</protein>
<dbReference type="RefSeq" id="WP_021804242.1">
    <property type="nucleotide sequence ID" value="NZ_FQXU01000008.1"/>
</dbReference>
<accession>A0A1M5ZAR5</accession>
<sequence>MELVYKTVITNIGKNAKEFFSHNMFITFKGDAPEELIDYCFIHDENVLYTDIHEKDILKIDGKAFKITAVGEAVNPNLKELGHITLKFTGEDEANVAGTLFIESSDIPSIEIGSVIEIVRA</sequence>
<evidence type="ECO:0000313" key="3">
    <source>
        <dbReference type="Proteomes" id="UP000184241"/>
    </source>
</evidence>
<dbReference type="InterPro" id="IPR036665">
    <property type="entry name" value="PTS_IIA_glucitol/sorbitol_sf"/>
</dbReference>
<dbReference type="PANTHER" id="PTHR40398:SF1">
    <property type="entry name" value="PTS SYSTEM GLUCITOL_SORBITOL-SPECIFIC EIIA COMPONENT"/>
    <property type="match status" value="1"/>
</dbReference>
<dbReference type="GO" id="GO:0008982">
    <property type="term" value="F:protein-N(PI)-phosphohistidine-sugar phosphotransferase activity"/>
    <property type="evidence" value="ECO:0007669"/>
    <property type="project" value="InterPro"/>
</dbReference>
<dbReference type="Proteomes" id="UP000184241">
    <property type="component" value="Unassembled WGS sequence"/>
</dbReference>
<dbReference type="GO" id="GO:0016301">
    <property type="term" value="F:kinase activity"/>
    <property type="evidence" value="ECO:0007669"/>
    <property type="project" value="TreeGrafter"/>
</dbReference>
<proteinExistence type="predicted"/>
<dbReference type="PROSITE" id="PS51097">
    <property type="entry name" value="PTS_EIIA_TYPE_5"/>
    <property type="match status" value="1"/>
</dbReference>
<dbReference type="GO" id="GO:0005737">
    <property type="term" value="C:cytoplasm"/>
    <property type="evidence" value="ECO:0007669"/>
    <property type="project" value="InterPro"/>
</dbReference>
<gene>
    <name evidence="2" type="ORF">SAMN02745941_02717</name>
</gene>